<dbReference type="AlphaFoldDB" id="A0A4Y6UCL2"/>
<dbReference type="OrthoDB" id="9800846at2"/>
<dbReference type="EMBL" id="CP038231">
    <property type="protein sequence ID" value="QDH14216.1"/>
    <property type="molecule type" value="Genomic_DNA"/>
</dbReference>
<dbReference type="GO" id="GO:0000166">
    <property type="term" value="F:nucleotide binding"/>
    <property type="evidence" value="ECO:0007669"/>
    <property type="project" value="InterPro"/>
</dbReference>
<reference evidence="3 4" key="1">
    <citation type="submission" date="2019-03" db="EMBL/GenBank/DDBJ databases">
        <title>The complete genome sequence of Swingsia_sp. F3b2 LMG30590(T).</title>
        <authorList>
            <person name="Chua K.-O."/>
            <person name="Chan K.-G."/>
            <person name="See-Too W.-S."/>
        </authorList>
    </citation>
    <scope>NUCLEOTIDE SEQUENCE [LARGE SCALE GENOMIC DNA]</scope>
    <source>
        <strain evidence="3 4">F3b2</strain>
    </source>
</reference>
<dbReference type="InterPro" id="IPR000683">
    <property type="entry name" value="Gfo/Idh/MocA-like_OxRdtase_N"/>
</dbReference>
<dbReference type="RefSeq" id="WP_141443920.1">
    <property type="nucleotide sequence ID" value="NZ_CP038231.1"/>
</dbReference>
<dbReference type="SUPFAM" id="SSF55347">
    <property type="entry name" value="Glyceraldehyde-3-phosphate dehydrogenase-like, C-terminal domain"/>
    <property type="match status" value="1"/>
</dbReference>
<evidence type="ECO:0000259" key="2">
    <source>
        <dbReference type="Pfam" id="PF22725"/>
    </source>
</evidence>
<dbReference type="Pfam" id="PF01408">
    <property type="entry name" value="GFO_IDH_MocA"/>
    <property type="match status" value="1"/>
</dbReference>
<feature type="domain" description="GFO/IDH/MocA-like oxidoreductase" evidence="2">
    <location>
        <begin position="165"/>
        <end position="243"/>
    </location>
</feature>
<organism evidence="3 4">
    <name type="scientific">Formicincola oecophyllae</name>
    <dbReference type="NCBI Taxonomy" id="2558361"/>
    <lineage>
        <taxon>Bacteria</taxon>
        <taxon>Pseudomonadati</taxon>
        <taxon>Pseudomonadota</taxon>
        <taxon>Alphaproteobacteria</taxon>
        <taxon>Acetobacterales</taxon>
        <taxon>Acetobacteraceae</taxon>
        <taxon>Formicincola</taxon>
    </lineage>
</organism>
<feature type="domain" description="Gfo/Idh/MocA-like oxidoreductase N-terminal" evidence="1">
    <location>
        <begin position="16"/>
        <end position="131"/>
    </location>
</feature>
<dbReference type="KEGG" id="swf:E3E12_08480"/>
<protein>
    <submittedName>
        <fullName evidence="3">Gfo/Idh/MocA family oxidoreductase</fullName>
    </submittedName>
</protein>
<dbReference type="PANTHER" id="PTHR43377:SF1">
    <property type="entry name" value="BILIVERDIN REDUCTASE A"/>
    <property type="match status" value="1"/>
</dbReference>
<sequence length="344" mass="35928">MPTTSPSHPHPTQRLAVGVVGAGRFGALHAQKAALGARMDLVGVHDLDKERGQVVARAANCAFWPDFSAMLGACDAVVVATPAGTHAALTSAALQAGCHVLVEKPIATTLGDARTLGALAQRQGKVLQVGHLLRYSAEHALVTARMKRPLYVEATRLAPFSLRGTDTSVVLDLMIHDLDFILSVMGGEVAGVEAMGAAVSSTSADIANARVRFSNGAVATLTASRISLKTERKMRFFGAEGYLSVDFGQRKAAFINRHEGLVLPGTVPMGTDGQRGSNFRRAAMAWKNRDLIALEQAAFAASCLDGAPVMVDAAAATRALEAALRVNAAMAANRATLESAGLLP</sequence>
<evidence type="ECO:0000313" key="4">
    <source>
        <dbReference type="Proteomes" id="UP000318709"/>
    </source>
</evidence>
<name>A0A4Y6UCL2_9PROT</name>
<evidence type="ECO:0000259" key="1">
    <source>
        <dbReference type="Pfam" id="PF01408"/>
    </source>
</evidence>
<dbReference type="Gene3D" id="3.30.360.10">
    <property type="entry name" value="Dihydrodipicolinate Reductase, domain 2"/>
    <property type="match status" value="1"/>
</dbReference>
<dbReference type="Proteomes" id="UP000318709">
    <property type="component" value="Chromosome"/>
</dbReference>
<dbReference type="Pfam" id="PF22725">
    <property type="entry name" value="GFO_IDH_MocA_C3"/>
    <property type="match status" value="1"/>
</dbReference>
<evidence type="ECO:0000313" key="3">
    <source>
        <dbReference type="EMBL" id="QDH14216.1"/>
    </source>
</evidence>
<dbReference type="PANTHER" id="PTHR43377">
    <property type="entry name" value="BILIVERDIN REDUCTASE A"/>
    <property type="match status" value="1"/>
</dbReference>
<keyword evidence="4" id="KW-1185">Reference proteome</keyword>
<dbReference type="InterPro" id="IPR055170">
    <property type="entry name" value="GFO_IDH_MocA-like_dom"/>
</dbReference>
<proteinExistence type="predicted"/>
<dbReference type="InterPro" id="IPR051450">
    <property type="entry name" value="Gfo/Idh/MocA_Oxidoreductases"/>
</dbReference>
<dbReference type="InterPro" id="IPR036291">
    <property type="entry name" value="NAD(P)-bd_dom_sf"/>
</dbReference>
<accession>A0A4Y6UCL2</accession>
<dbReference type="Gene3D" id="3.40.50.720">
    <property type="entry name" value="NAD(P)-binding Rossmann-like Domain"/>
    <property type="match status" value="1"/>
</dbReference>
<gene>
    <name evidence="3" type="ORF">E3E12_08480</name>
</gene>
<dbReference type="SUPFAM" id="SSF51735">
    <property type="entry name" value="NAD(P)-binding Rossmann-fold domains"/>
    <property type="match status" value="1"/>
</dbReference>